<accession>A0A916XCZ7</accession>
<dbReference type="PANTHER" id="PTHR36440:SF1">
    <property type="entry name" value="PUTATIVE (AFU_ORTHOLOGUE AFUA_8G07350)-RELATED"/>
    <property type="match status" value="1"/>
</dbReference>
<dbReference type="EMBL" id="BMIL01000004">
    <property type="protein sequence ID" value="GGC62717.1"/>
    <property type="molecule type" value="Genomic_DNA"/>
</dbReference>
<comment type="caution">
    <text evidence="2">The sequence shown here is derived from an EMBL/GenBank/DDBJ whole genome shotgun (WGS) entry which is preliminary data.</text>
</comment>
<dbReference type="AlphaFoldDB" id="A0A916XCZ7"/>
<proteinExistence type="predicted"/>
<dbReference type="Pfam" id="PF07883">
    <property type="entry name" value="Cupin_2"/>
    <property type="match status" value="1"/>
</dbReference>
<gene>
    <name evidence="2" type="ORF">GCM10011387_15410</name>
</gene>
<evidence type="ECO:0000313" key="2">
    <source>
        <dbReference type="EMBL" id="GGC62717.1"/>
    </source>
</evidence>
<sequence>MAAPMYLSEALFTSEAIAQPNVSQTGSAIHIPASSGKHGKIGAGNIAFKLNKQQTEGHVGITESELPVGFLGAPPHYHKTFDEICRVTQGELTILVGKELYQVKAGDWHLRPRGIVHSFWNTGTEPAKFIELYAPGGHEAYMNALADLFKDNQRPQEGALDKLAQVYDIHFDWSRLKEIMDTHKVRL</sequence>
<dbReference type="InterPro" id="IPR014710">
    <property type="entry name" value="RmlC-like_jellyroll"/>
</dbReference>
<dbReference type="InterPro" id="IPR013096">
    <property type="entry name" value="Cupin_2"/>
</dbReference>
<organism evidence="2 3">
    <name type="scientific">Pedobacter quisquiliarum</name>
    <dbReference type="NCBI Taxonomy" id="1834438"/>
    <lineage>
        <taxon>Bacteria</taxon>
        <taxon>Pseudomonadati</taxon>
        <taxon>Bacteroidota</taxon>
        <taxon>Sphingobacteriia</taxon>
        <taxon>Sphingobacteriales</taxon>
        <taxon>Sphingobacteriaceae</taxon>
        <taxon>Pedobacter</taxon>
    </lineage>
</organism>
<reference evidence="2" key="1">
    <citation type="journal article" date="2014" name="Int. J. Syst. Evol. Microbiol.">
        <title>Complete genome sequence of Corynebacterium casei LMG S-19264T (=DSM 44701T), isolated from a smear-ripened cheese.</title>
        <authorList>
            <consortium name="US DOE Joint Genome Institute (JGI-PGF)"/>
            <person name="Walter F."/>
            <person name="Albersmeier A."/>
            <person name="Kalinowski J."/>
            <person name="Ruckert C."/>
        </authorList>
    </citation>
    <scope>NUCLEOTIDE SEQUENCE</scope>
    <source>
        <strain evidence="2">CGMCC 1.15343</strain>
    </source>
</reference>
<evidence type="ECO:0000313" key="3">
    <source>
        <dbReference type="Proteomes" id="UP000651668"/>
    </source>
</evidence>
<dbReference type="InterPro" id="IPR011051">
    <property type="entry name" value="RmlC_Cupin_sf"/>
</dbReference>
<reference evidence="2" key="2">
    <citation type="submission" date="2020-09" db="EMBL/GenBank/DDBJ databases">
        <authorList>
            <person name="Sun Q."/>
            <person name="Zhou Y."/>
        </authorList>
    </citation>
    <scope>NUCLEOTIDE SEQUENCE</scope>
    <source>
        <strain evidence="2">CGMCC 1.15343</strain>
    </source>
</reference>
<dbReference type="PANTHER" id="PTHR36440">
    <property type="entry name" value="PUTATIVE (AFU_ORTHOLOGUE AFUA_8G07350)-RELATED"/>
    <property type="match status" value="1"/>
</dbReference>
<dbReference type="Gene3D" id="2.60.120.10">
    <property type="entry name" value="Jelly Rolls"/>
    <property type="match status" value="1"/>
</dbReference>
<dbReference type="Proteomes" id="UP000651668">
    <property type="component" value="Unassembled WGS sequence"/>
</dbReference>
<protein>
    <recommendedName>
        <fullName evidence="1">Cupin type-2 domain-containing protein</fullName>
    </recommendedName>
</protein>
<feature type="domain" description="Cupin type-2" evidence="1">
    <location>
        <begin position="65"/>
        <end position="132"/>
    </location>
</feature>
<keyword evidence="3" id="KW-1185">Reference proteome</keyword>
<name>A0A916XCZ7_9SPHI</name>
<dbReference type="InterPro" id="IPR053146">
    <property type="entry name" value="QDO-like"/>
</dbReference>
<evidence type="ECO:0000259" key="1">
    <source>
        <dbReference type="Pfam" id="PF07883"/>
    </source>
</evidence>
<dbReference type="SUPFAM" id="SSF51182">
    <property type="entry name" value="RmlC-like cupins"/>
    <property type="match status" value="1"/>
</dbReference>